<proteinExistence type="predicted"/>
<evidence type="ECO:0000313" key="1">
    <source>
        <dbReference type="EnsemblPlants" id="ONIVA01G08290.1"/>
    </source>
</evidence>
<protein>
    <submittedName>
        <fullName evidence="1">Uncharacterized protein</fullName>
    </submittedName>
</protein>
<name>A0A0E0FI25_ORYNI</name>
<dbReference type="EnsemblPlants" id="ONIVA01G08290.1">
    <property type="protein sequence ID" value="ONIVA01G08290.1"/>
    <property type="gene ID" value="ONIVA01G08290"/>
</dbReference>
<evidence type="ECO:0000313" key="2">
    <source>
        <dbReference type="Proteomes" id="UP000006591"/>
    </source>
</evidence>
<reference evidence="1" key="2">
    <citation type="submission" date="2018-04" db="EMBL/GenBank/DDBJ databases">
        <title>OnivRS2 (Oryza nivara Reference Sequence Version 2).</title>
        <authorList>
            <person name="Zhang J."/>
            <person name="Kudrna D."/>
            <person name="Lee S."/>
            <person name="Talag J."/>
            <person name="Rajasekar S."/>
            <person name="Welchert J."/>
            <person name="Hsing Y.-I."/>
            <person name="Wing R.A."/>
        </authorList>
    </citation>
    <scope>NUCLEOTIDE SEQUENCE [LARGE SCALE GENOMIC DNA]</scope>
</reference>
<dbReference type="HOGENOM" id="CLU_2964875_0_0_1"/>
<dbReference type="AlphaFoldDB" id="A0A0E0FI25"/>
<sequence length="59" mass="6240">MAFFHIPHKSLGENLVPAFGRAATVLRVVSSLGASLRRSFNALTTVDVTSGGTLSHETN</sequence>
<keyword evidence="2" id="KW-1185">Reference proteome</keyword>
<accession>A0A0E0FI25</accession>
<dbReference type="Proteomes" id="UP000006591">
    <property type="component" value="Chromosome 1"/>
</dbReference>
<dbReference type="Gramene" id="ONIVA01G08290.1">
    <property type="protein sequence ID" value="ONIVA01G08290.1"/>
    <property type="gene ID" value="ONIVA01G08290"/>
</dbReference>
<reference evidence="1" key="1">
    <citation type="submission" date="2015-04" db="UniProtKB">
        <authorList>
            <consortium name="EnsemblPlants"/>
        </authorList>
    </citation>
    <scope>IDENTIFICATION</scope>
    <source>
        <strain evidence="1">SL10</strain>
    </source>
</reference>
<organism evidence="1">
    <name type="scientific">Oryza nivara</name>
    <name type="common">Indian wild rice</name>
    <name type="synonym">Oryza sativa f. spontanea</name>
    <dbReference type="NCBI Taxonomy" id="4536"/>
    <lineage>
        <taxon>Eukaryota</taxon>
        <taxon>Viridiplantae</taxon>
        <taxon>Streptophyta</taxon>
        <taxon>Embryophyta</taxon>
        <taxon>Tracheophyta</taxon>
        <taxon>Spermatophyta</taxon>
        <taxon>Magnoliopsida</taxon>
        <taxon>Liliopsida</taxon>
        <taxon>Poales</taxon>
        <taxon>Poaceae</taxon>
        <taxon>BOP clade</taxon>
        <taxon>Oryzoideae</taxon>
        <taxon>Oryzeae</taxon>
        <taxon>Oryzinae</taxon>
        <taxon>Oryza</taxon>
    </lineage>
</organism>